<dbReference type="AlphaFoldDB" id="A0A7W1WWE8"/>
<proteinExistence type="predicted"/>
<comment type="caution">
    <text evidence="1">The sequence shown here is derived from an EMBL/GenBank/DDBJ whole genome shotgun (WGS) entry which is preliminary data.</text>
</comment>
<accession>A0A7W1WWE8</accession>
<gene>
    <name evidence="1" type="ORF">H1S06_02625</name>
</gene>
<dbReference type="EMBL" id="JACEMT010000033">
    <property type="protein sequence ID" value="MBA4501261.1"/>
    <property type="molecule type" value="Genomic_DNA"/>
</dbReference>
<dbReference type="RefSeq" id="WP_181736930.1">
    <property type="nucleotide sequence ID" value="NZ_JACEMT010000033.1"/>
</dbReference>
<dbReference type="Proteomes" id="UP000538931">
    <property type="component" value="Unassembled WGS sequence"/>
</dbReference>
<evidence type="ECO:0000313" key="2">
    <source>
        <dbReference type="Proteomes" id="UP000538931"/>
    </source>
</evidence>
<sequence>MEFSKDQKNWVINWVERQFDKNALFPGGCSAASKKDAPCVCSAHIRAYKTWSNTPRKRRHIRGWIEEWLNAEEVERLQAELKKRQAKAARKSGS</sequence>
<name>A0A7W1WWE8_9GAMM</name>
<organism evidence="1 2">
    <name type="scientific">Marinobacterium marinum</name>
    <dbReference type="NCBI Taxonomy" id="2756129"/>
    <lineage>
        <taxon>Bacteria</taxon>
        <taxon>Pseudomonadati</taxon>
        <taxon>Pseudomonadota</taxon>
        <taxon>Gammaproteobacteria</taxon>
        <taxon>Oceanospirillales</taxon>
        <taxon>Oceanospirillaceae</taxon>
        <taxon>Marinobacterium</taxon>
    </lineage>
</organism>
<protein>
    <submittedName>
        <fullName evidence="1">Uncharacterized protein</fullName>
    </submittedName>
</protein>
<evidence type="ECO:0000313" key="1">
    <source>
        <dbReference type="EMBL" id="MBA4501261.1"/>
    </source>
</evidence>
<reference evidence="1 2" key="1">
    <citation type="submission" date="2020-07" db="EMBL/GenBank/DDBJ databases">
        <title>Bacterium isolated from marien macroalgae.</title>
        <authorList>
            <person name="Zhu K."/>
            <person name="Lu D."/>
            <person name="Du Z."/>
        </authorList>
    </citation>
    <scope>NUCLEOTIDE SEQUENCE [LARGE SCALE GENOMIC DNA]</scope>
    <source>
        <strain evidence="1 2">3-1745</strain>
    </source>
</reference>
<keyword evidence="2" id="KW-1185">Reference proteome</keyword>